<dbReference type="InterPro" id="IPR038078">
    <property type="entry name" value="PhoU-like_sf"/>
</dbReference>
<comment type="caution">
    <text evidence="9">The sequence shown here is derived from an EMBL/GenBank/DDBJ whole genome shotgun (WGS) entry which is preliminary data.</text>
</comment>
<dbReference type="GO" id="GO:0006817">
    <property type="term" value="P:phosphate ion transport"/>
    <property type="evidence" value="ECO:0007669"/>
    <property type="project" value="UniProtKB-KW"/>
</dbReference>
<keyword evidence="6 7" id="KW-0592">Phosphate transport</keyword>
<dbReference type="NCBIfam" id="TIGR02135">
    <property type="entry name" value="phoU_full"/>
    <property type="match status" value="1"/>
</dbReference>
<dbReference type="PIRSF" id="PIRSF003107">
    <property type="entry name" value="PhoU"/>
    <property type="match status" value="1"/>
</dbReference>
<dbReference type="InterPro" id="IPR026022">
    <property type="entry name" value="PhoU_dom"/>
</dbReference>
<organism evidence="9 10">
    <name type="scientific">Butyricicoccus pullicaecorum</name>
    <dbReference type="NCBI Taxonomy" id="501571"/>
    <lineage>
        <taxon>Bacteria</taxon>
        <taxon>Bacillati</taxon>
        <taxon>Bacillota</taxon>
        <taxon>Clostridia</taxon>
        <taxon>Eubacteriales</taxon>
        <taxon>Butyricicoccaceae</taxon>
        <taxon>Butyricicoccus</taxon>
    </lineage>
</organism>
<accession>A0A1Y4L5F7</accession>
<evidence type="ECO:0000313" key="10">
    <source>
        <dbReference type="Proteomes" id="UP000195897"/>
    </source>
</evidence>
<evidence type="ECO:0000256" key="4">
    <source>
        <dbReference type="ARBA" id="ARBA00022448"/>
    </source>
</evidence>
<evidence type="ECO:0000256" key="3">
    <source>
        <dbReference type="ARBA" id="ARBA00011738"/>
    </source>
</evidence>
<dbReference type="GO" id="GO:0045936">
    <property type="term" value="P:negative regulation of phosphate metabolic process"/>
    <property type="evidence" value="ECO:0007669"/>
    <property type="project" value="InterPro"/>
</dbReference>
<dbReference type="Gene3D" id="1.20.58.220">
    <property type="entry name" value="Phosphate transport system protein phou homolog 2, domain 2"/>
    <property type="match status" value="1"/>
</dbReference>
<feature type="domain" description="PhoU" evidence="8">
    <location>
        <begin position="120"/>
        <end position="204"/>
    </location>
</feature>
<evidence type="ECO:0000256" key="6">
    <source>
        <dbReference type="ARBA" id="ARBA00022592"/>
    </source>
</evidence>
<evidence type="ECO:0000256" key="5">
    <source>
        <dbReference type="ARBA" id="ARBA00022490"/>
    </source>
</evidence>
<gene>
    <name evidence="9" type="ORF">B5F17_10940</name>
</gene>
<proteinExistence type="inferred from homology"/>
<dbReference type="FunFam" id="1.20.58.220:FF:000004">
    <property type="entry name" value="Phosphate-specific transport system accessory protein PhoU"/>
    <property type="match status" value="1"/>
</dbReference>
<dbReference type="GO" id="GO:0030643">
    <property type="term" value="P:intracellular phosphate ion homeostasis"/>
    <property type="evidence" value="ECO:0007669"/>
    <property type="project" value="InterPro"/>
</dbReference>
<evidence type="ECO:0000256" key="2">
    <source>
        <dbReference type="ARBA" id="ARBA00008107"/>
    </source>
</evidence>
<comment type="function">
    <text evidence="7">Plays a role in the regulation of phosphate uptake.</text>
</comment>
<sequence>MRNLYTAELEAITHRVLKMGTTLEQSINETIRVLSDVDAVGAQRLIDGDDVFDQMERSIEQHCLNLVAMQAPVAGDWRRIASIMRMISDLERIADHCSDIAEYVLKLSALPRVSQPDGLADMLTRVKDMLRATVLAYVELDVDSARAVVRQDDNQDEAFENMVTSLCTLMEQEPEHIPQYVDYLMIAKYLERMSDHTTNLAEWISYITDGVLTK</sequence>
<dbReference type="InterPro" id="IPR028366">
    <property type="entry name" value="PhoU"/>
</dbReference>
<name>A0A1Y4L5F7_9FIRM</name>
<evidence type="ECO:0000313" key="9">
    <source>
        <dbReference type="EMBL" id="OUP52008.1"/>
    </source>
</evidence>
<dbReference type="RefSeq" id="WP_087373806.1">
    <property type="nucleotide sequence ID" value="NZ_NFKK01000014.1"/>
</dbReference>
<keyword evidence="4 7" id="KW-0813">Transport</keyword>
<keyword evidence="5 7" id="KW-0963">Cytoplasm</keyword>
<comment type="subcellular location">
    <subcellularLocation>
        <location evidence="1 7">Cytoplasm</location>
    </subcellularLocation>
</comment>
<evidence type="ECO:0000259" key="8">
    <source>
        <dbReference type="Pfam" id="PF01895"/>
    </source>
</evidence>
<evidence type="ECO:0000256" key="7">
    <source>
        <dbReference type="PIRNR" id="PIRNR003107"/>
    </source>
</evidence>
<comment type="similarity">
    <text evidence="2 7">Belongs to the PhoU family.</text>
</comment>
<dbReference type="PANTHER" id="PTHR42930">
    <property type="entry name" value="PHOSPHATE-SPECIFIC TRANSPORT SYSTEM ACCESSORY PROTEIN PHOU"/>
    <property type="match status" value="1"/>
</dbReference>
<dbReference type="AlphaFoldDB" id="A0A1Y4L5F7"/>
<dbReference type="Pfam" id="PF01895">
    <property type="entry name" value="PhoU"/>
    <property type="match status" value="2"/>
</dbReference>
<reference evidence="10" key="1">
    <citation type="submission" date="2017-04" db="EMBL/GenBank/DDBJ databases">
        <title>Function of individual gut microbiota members based on whole genome sequencing of pure cultures obtained from chicken caecum.</title>
        <authorList>
            <person name="Medvecky M."/>
            <person name="Cejkova D."/>
            <person name="Polansky O."/>
            <person name="Karasova D."/>
            <person name="Kubasova T."/>
            <person name="Cizek A."/>
            <person name="Rychlik I."/>
        </authorList>
    </citation>
    <scope>NUCLEOTIDE SEQUENCE [LARGE SCALE GENOMIC DNA]</scope>
    <source>
        <strain evidence="10">An180</strain>
    </source>
</reference>
<dbReference type="Proteomes" id="UP000195897">
    <property type="component" value="Unassembled WGS sequence"/>
</dbReference>
<comment type="subunit">
    <text evidence="3 7">Homodimer.</text>
</comment>
<dbReference type="EMBL" id="NFKK01000014">
    <property type="protein sequence ID" value="OUP52008.1"/>
    <property type="molecule type" value="Genomic_DNA"/>
</dbReference>
<dbReference type="GO" id="GO:0005737">
    <property type="term" value="C:cytoplasm"/>
    <property type="evidence" value="ECO:0007669"/>
    <property type="project" value="UniProtKB-SubCell"/>
</dbReference>
<feature type="domain" description="PhoU" evidence="8">
    <location>
        <begin position="17"/>
        <end position="104"/>
    </location>
</feature>
<evidence type="ECO:0000256" key="1">
    <source>
        <dbReference type="ARBA" id="ARBA00004496"/>
    </source>
</evidence>
<dbReference type="PANTHER" id="PTHR42930:SF3">
    <property type="entry name" value="PHOSPHATE-SPECIFIC TRANSPORT SYSTEM ACCESSORY PROTEIN PHOU"/>
    <property type="match status" value="1"/>
</dbReference>
<dbReference type="SUPFAM" id="SSF109755">
    <property type="entry name" value="PhoU-like"/>
    <property type="match status" value="1"/>
</dbReference>
<protein>
    <recommendedName>
        <fullName evidence="7">Phosphate-specific transport system accessory protein PhoU</fullName>
    </recommendedName>
</protein>